<dbReference type="EMBL" id="CYGV01001401">
    <property type="protein sequence ID" value="CUA74015.1"/>
    <property type="molecule type" value="Genomic_DNA"/>
</dbReference>
<evidence type="ECO:0000313" key="6">
    <source>
        <dbReference type="EMBL" id="CUA74015.1"/>
    </source>
</evidence>
<dbReference type="PANTHER" id="PTHR23112:SF37">
    <property type="entry name" value="G PROTEIN-COUPLED RECEPTOR GPR1"/>
    <property type="match status" value="1"/>
</dbReference>
<organism evidence="6 7">
    <name type="scientific">Rhizoctonia solani</name>
    <dbReference type="NCBI Taxonomy" id="456999"/>
    <lineage>
        <taxon>Eukaryota</taxon>
        <taxon>Fungi</taxon>
        <taxon>Dikarya</taxon>
        <taxon>Basidiomycota</taxon>
        <taxon>Agaricomycotina</taxon>
        <taxon>Agaricomycetes</taxon>
        <taxon>Cantharellales</taxon>
        <taxon>Ceratobasidiaceae</taxon>
        <taxon>Rhizoctonia</taxon>
    </lineage>
</organism>
<dbReference type="GO" id="GO:0004930">
    <property type="term" value="F:G protein-coupled receptor activity"/>
    <property type="evidence" value="ECO:0007669"/>
    <property type="project" value="TreeGrafter"/>
</dbReference>
<evidence type="ECO:0000256" key="1">
    <source>
        <dbReference type="ARBA" id="ARBA00004141"/>
    </source>
</evidence>
<comment type="subcellular location">
    <subcellularLocation>
        <location evidence="1">Membrane</location>
        <topology evidence="1">Multi-pass membrane protein</topology>
    </subcellularLocation>
</comment>
<gene>
    <name evidence="6" type="ORF">RSOLAG22IIIB_05361</name>
</gene>
<dbReference type="AlphaFoldDB" id="A0A0K6G6C8"/>
<dbReference type="SUPFAM" id="SSF81321">
    <property type="entry name" value="Family A G protein-coupled receptor-like"/>
    <property type="match status" value="1"/>
</dbReference>
<reference evidence="6 7" key="1">
    <citation type="submission" date="2015-07" db="EMBL/GenBank/DDBJ databases">
        <authorList>
            <person name="Noorani M."/>
        </authorList>
    </citation>
    <scope>NUCLEOTIDE SEQUENCE [LARGE SCALE GENOMIC DNA]</scope>
    <source>
        <strain evidence="6">BBA 69670</strain>
    </source>
</reference>
<accession>A0A0K6G6C8</accession>
<dbReference type="Gene3D" id="1.20.1070.10">
    <property type="entry name" value="Rhodopsin 7-helix transmembrane proteins"/>
    <property type="match status" value="1"/>
</dbReference>
<protein>
    <submittedName>
        <fullName evidence="6">Uncharacterized protein</fullName>
    </submittedName>
</protein>
<evidence type="ECO:0000256" key="3">
    <source>
        <dbReference type="ARBA" id="ARBA00022989"/>
    </source>
</evidence>
<feature type="transmembrane region" description="Helical" evidence="5">
    <location>
        <begin position="35"/>
        <end position="59"/>
    </location>
</feature>
<proteinExistence type="predicted"/>
<keyword evidence="4 5" id="KW-0472">Membrane</keyword>
<dbReference type="PANTHER" id="PTHR23112">
    <property type="entry name" value="G PROTEIN-COUPLED RECEPTOR 157-RELATED"/>
    <property type="match status" value="1"/>
</dbReference>
<evidence type="ECO:0000256" key="2">
    <source>
        <dbReference type="ARBA" id="ARBA00022692"/>
    </source>
</evidence>
<evidence type="ECO:0000256" key="5">
    <source>
        <dbReference type="SAM" id="Phobius"/>
    </source>
</evidence>
<keyword evidence="7" id="KW-1185">Reference proteome</keyword>
<evidence type="ECO:0000313" key="7">
    <source>
        <dbReference type="Proteomes" id="UP000044841"/>
    </source>
</evidence>
<dbReference type="GO" id="GO:0007189">
    <property type="term" value="P:adenylate cyclase-activating G protein-coupled receptor signaling pathway"/>
    <property type="evidence" value="ECO:0007669"/>
    <property type="project" value="TreeGrafter"/>
</dbReference>
<feature type="transmembrane region" description="Helical" evidence="5">
    <location>
        <begin position="253"/>
        <end position="273"/>
    </location>
</feature>
<evidence type="ECO:0000256" key="4">
    <source>
        <dbReference type="ARBA" id="ARBA00023136"/>
    </source>
</evidence>
<sequence>MSCIPSSELFDAPTGFDYCASPVCLSTGDVIGLSFTAQMGFISALSIMILLGFMTIRYLKNVRGLIEPSGAFIRTNIDALMLNLLAADLLMAFGAIINVHWASKSRVSCGQVCNTQGVIQVEGETSVALFTLAITVLTFISIVRGCPVKCHFHVWGSITAGVWLFSALWAGIGGTLDRFYAPTPYWCWISSEFKAQRVGAEYAWLWISGFGSILLYTPLFFILRGNIKWDPVIGWRSLGWSWKKEDTAGGNRLLWYPLAYTVTILPISVVRWISFNGGHVNAATSFVAVSIFNLSGVVNVGLILFARTGVFLLRPRIVDSRSSDIQLPGDYYMQEHQTGFGGVRVINQRDSSDVAHNARSERGGNVSAANLGPELVLRNPLASPPNANLSGEVAPGRAYLESLGLRGSK</sequence>
<keyword evidence="2 5" id="KW-0812">Transmembrane</keyword>
<dbReference type="GO" id="GO:0005886">
    <property type="term" value="C:plasma membrane"/>
    <property type="evidence" value="ECO:0007669"/>
    <property type="project" value="TreeGrafter"/>
</dbReference>
<feature type="transmembrane region" description="Helical" evidence="5">
    <location>
        <begin position="285"/>
        <end position="306"/>
    </location>
</feature>
<feature type="transmembrane region" description="Helical" evidence="5">
    <location>
        <begin position="203"/>
        <end position="223"/>
    </location>
</feature>
<keyword evidence="3 5" id="KW-1133">Transmembrane helix</keyword>
<dbReference type="Proteomes" id="UP000044841">
    <property type="component" value="Unassembled WGS sequence"/>
</dbReference>
<feature type="transmembrane region" description="Helical" evidence="5">
    <location>
        <begin position="80"/>
        <end position="101"/>
    </location>
</feature>
<name>A0A0K6G6C8_9AGAM</name>
<feature type="transmembrane region" description="Helical" evidence="5">
    <location>
        <begin position="152"/>
        <end position="172"/>
    </location>
</feature>
<feature type="transmembrane region" description="Helical" evidence="5">
    <location>
        <begin position="127"/>
        <end position="145"/>
    </location>
</feature>